<evidence type="ECO:0000313" key="4">
    <source>
        <dbReference type="EMBL" id="KFM78397.1"/>
    </source>
</evidence>
<proteinExistence type="inferred from homology"/>
<sequence>MPTKKKKAFTKDNSVKYLLLHGNTEAVNADGETLQNVFVPVSKNYKAGSSLLFSNLPPVCQESLQEEDLKSEDHDLEKIMETFDDDSDLDEENMSFTPTNMKNEKVFESQNRSKRPLHKLDIENVKEDSEDESDYSDACSQFSDADINEMFSGFSLTSARSDGPECIKTFNERFEKVFEEYDDDQIGALDDEEICGPLSPESERVQSILGSRKEEEKIELGSCDESLKEKILQFAETEEEEKIVEVFIEKPLEYDCESILSAYSNKYNQTVIREKPKKILNKHNLKQFNNKNKDDEGEGEEHNDSSVVTSDDDKVSVASSFNIRCEGETPEQRRERKRLFKEFKRQNRILKKECKLAHQYALRMEKSLQ</sequence>
<dbReference type="PANTHER" id="PTHR21531">
    <property type="entry name" value="LOW-TEMPERATURE VIABILITY PROTEIN LTV1-RELATED"/>
    <property type="match status" value="1"/>
</dbReference>
<dbReference type="Proteomes" id="UP000054359">
    <property type="component" value="Unassembled WGS sequence"/>
</dbReference>
<dbReference type="OrthoDB" id="5852896at2759"/>
<dbReference type="InterPro" id="IPR007307">
    <property type="entry name" value="Ltv1"/>
</dbReference>
<feature type="region of interest" description="Disordered" evidence="3">
    <location>
        <begin position="288"/>
        <end position="313"/>
    </location>
</feature>
<dbReference type="EMBL" id="KK120498">
    <property type="protein sequence ID" value="KFM78397.1"/>
    <property type="molecule type" value="Genomic_DNA"/>
</dbReference>
<dbReference type="GO" id="GO:0005634">
    <property type="term" value="C:nucleus"/>
    <property type="evidence" value="ECO:0007669"/>
    <property type="project" value="TreeGrafter"/>
</dbReference>
<feature type="non-terminal residue" evidence="4">
    <location>
        <position position="369"/>
    </location>
</feature>
<organism evidence="4 5">
    <name type="scientific">Stegodyphus mimosarum</name>
    <name type="common">African social velvet spider</name>
    <dbReference type="NCBI Taxonomy" id="407821"/>
    <lineage>
        <taxon>Eukaryota</taxon>
        <taxon>Metazoa</taxon>
        <taxon>Ecdysozoa</taxon>
        <taxon>Arthropoda</taxon>
        <taxon>Chelicerata</taxon>
        <taxon>Arachnida</taxon>
        <taxon>Araneae</taxon>
        <taxon>Araneomorphae</taxon>
        <taxon>Entelegynae</taxon>
        <taxon>Eresoidea</taxon>
        <taxon>Eresidae</taxon>
        <taxon>Stegodyphus</taxon>
    </lineage>
</organism>
<dbReference type="GO" id="GO:0042274">
    <property type="term" value="P:ribosomal small subunit biogenesis"/>
    <property type="evidence" value="ECO:0007669"/>
    <property type="project" value="InterPro"/>
</dbReference>
<dbReference type="GO" id="GO:0030688">
    <property type="term" value="C:preribosome, small subunit precursor"/>
    <property type="evidence" value="ECO:0007669"/>
    <property type="project" value="TreeGrafter"/>
</dbReference>
<evidence type="ECO:0000313" key="5">
    <source>
        <dbReference type="Proteomes" id="UP000054359"/>
    </source>
</evidence>
<reference evidence="4 5" key="1">
    <citation type="submission" date="2013-11" db="EMBL/GenBank/DDBJ databases">
        <title>Genome sequencing of Stegodyphus mimosarum.</title>
        <authorList>
            <person name="Bechsgaard J."/>
        </authorList>
    </citation>
    <scope>NUCLEOTIDE SEQUENCE [LARGE SCALE GENOMIC DNA]</scope>
</reference>
<dbReference type="OMA" id="NIRCEGE"/>
<evidence type="ECO:0000256" key="2">
    <source>
        <dbReference type="ARBA" id="ARBA00021561"/>
    </source>
</evidence>
<dbReference type="AlphaFoldDB" id="A0A087UM08"/>
<dbReference type="PANTHER" id="PTHR21531:SF0">
    <property type="entry name" value="PROTEIN LTV1 HOMOLOG"/>
    <property type="match status" value="1"/>
</dbReference>
<keyword evidence="5" id="KW-1185">Reference proteome</keyword>
<protein>
    <recommendedName>
        <fullName evidence="2">Protein LTV1 homolog</fullName>
    </recommendedName>
</protein>
<evidence type="ECO:0000256" key="1">
    <source>
        <dbReference type="ARBA" id="ARBA00009078"/>
    </source>
</evidence>
<dbReference type="Pfam" id="PF04180">
    <property type="entry name" value="LTV"/>
    <property type="match status" value="1"/>
</dbReference>
<accession>A0A087UM08</accession>
<name>A0A087UM08_STEMI</name>
<dbReference type="STRING" id="407821.A0A087UM08"/>
<dbReference type="GO" id="GO:0005829">
    <property type="term" value="C:cytosol"/>
    <property type="evidence" value="ECO:0007669"/>
    <property type="project" value="TreeGrafter"/>
</dbReference>
<comment type="similarity">
    <text evidence="1">Belongs to the LTV1 family.</text>
</comment>
<dbReference type="GO" id="GO:0000056">
    <property type="term" value="P:ribosomal small subunit export from nucleus"/>
    <property type="evidence" value="ECO:0007669"/>
    <property type="project" value="TreeGrafter"/>
</dbReference>
<evidence type="ECO:0000256" key="3">
    <source>
        <dbReference type="SAM" id="MobiDB-lite"/>
    </source>
</evidence>
<gene>
    <name evidence="4" type="ORF">X975_15230</name>
</gene>